<dbReference type="PROSITE" id="PS01228">
    <property type="entry name" value="COF_1"/>
    <property type="match status" value="1"/>
</dbReference>
<dbReference type="EMBL" id="LJCO01000107">
    <property type="protein sequence ID" value="KPV39344.1"/>
    <property type="molecule type" value="Genomic_DNA"/>
</dbReference>
<dbReference type="InterPro" id="IPR000150">
    <property type="entry name" value="Cof"/>
</dbReference>
<dbReference type="Pfam" id="PF08282">
    <property type="entry name" value="Hydrolase_3"/>
    <property type="match status" value="1"/>
</dbReference>
<comment type="caution">
    <text evidence="1">The sequence shown here is derived from an EMBL/GenBank/DDBJ whole genome shotgun (WGS) entry which is preliminary data.</text>
</comment>
<reference evidence="1 2" key="1">
    <citation type="submission" date="2015-09" db="EMBL/GenBank/DDBJ databases">
        <title>Draft genome sequence of Alicyclobacillus ferrooxydans DSM 22381.</title>
        <authorList>
            <person name="Hemp J."/>
        </authorList>
    </citation>
    <scope>NUCLEOTIDE SEQUENCE [LARGE SCALE GENOMIC DNA]</scope>
    <source>
        <strain evidence="1 2">TC-34</strain>
    </source>
</reference>
<dbReference type="SFLD" id="SFLDG01140">
    <property type="entry name" value="C2.B:_Phosphomannomutase_and_P"/>
    <property type="match status" value="1"/>
</dbReference>
<dbReference type="PATRIC" id="fig|471514.4.peg.2118"/>
<keyword evidence="2" id="KW-1185">Reference proteome</keyword>
<dbReference type="GO" id="GO:0005829">
    <property type="term" value="C:cytosol"/>
    <property type="evidence" value="ECO:0007669"/>
    <property type="project" value="TreeGrafter"/>
</dbReference>
<dbReference type="SUPFAM" id="SSF56784">
    <property type="entry name" value="HAD-like"/>
    <property type="match status" value="1"/>
</dbReference>
<sequence>MDFRAVFLDIDGTLVSDQQLVSSASEVVQRLDAKGYKVALCTGRSTVHTTSVQERLGIGHAVYFNGGLAVTQNDVTLSMPLSIDTVSKILSVANKYALTIILHTHHQTMALADIPAQYQPILDSYSFPPIERTSAADVLSGAAGPIYQANVFVPEEFDDVFHREVPECLVYRWNPYAIDLQRLGCDKSIGASSLLKTWNISPREAIHVGDGGNDIGMFQSVGLSIAMGNAADEVKKHASLVTDTVQNHGVLKALESLHLI</sequence>
<dbReference type="GO" id="GO:0000287">
    <property type="term" value="F:magnesium ion binding"/>
    <property type="evidence" value="ECO:0007669"/>
    <property type="project" value="TreeGrafter"/>
</dbReference>
<accession>A0A0P9CRR0</accession>
<dbReference type="Gene3D" id="3.30.1240.10">
    <property type="match status" value="1"/>
</dbReference>
<dbReference type="InterPro" id="IPR023214">
    <property type="entry name" value="HAD_sf"/>
</dbReference>
<name>A0A0P9CRR0_9BACL</name>
<dbReference type="NCBIfam" id="TIGR00099">
    <property type="entry name" value="Cof-subfamily"/>
    <property type="match status" value="1"/>
</dbReference>
<proteinExistence type="predicted"/>
<dbReference type="OrthoDB" id="9810101at2"/>
<dbReference type="PROSITE" id="PS01229">
    <property type="entry name" value="COF_2"/>
    <property type="match status" value="1"/>
</dbReference>
<organism evidence="1 2">
    <name type="scientific">Alicyclobacillus ferrooxydans</name>
    <dbReference type="NCBI Taxonomy" id="471514"/>
    <lineage>
        <taxon>Bacteria</taxon>
        <taxon>Bacillati</taxon>
        <taxon>Bacillota</taxon>
        <taxon>Bacilli</taxon>
        <taxon>Bacillales</taxon>
        <taxon>Alicyclobacillaceae</taxon>
        <taxon>Alicyclobacillus</taxon>
    </lineage>
</organism>
<evidence type="ECO:0000313" key="1">
    <source>
        <dbReference type="EMBL" id="KPV39344.1"/>
    </source>
</evidence>
<evidence type="ECO:0000313" key="2">
    <source>
        <dbReference type="Proteomes" id="UP000050482"/>
    </source>
</evidence>
<dbReference type="STRING" id="471514.AN477_22925"/>
<dbReference type="GO" id="GO:0016791">
    <property type="term" value="F:phosphatase activity"/>
    <property type="evidence" value="ECO:0007669"/>
    <property type="project" value="TreeGrafter"/>
</dbReference>
<dbReference type="Proteomes" id="UP000050482">
    <property type="component" value="Unassembled WGS sequence"/>
</dbReference>
<dbReference type="PANTHER" id="PTHR10000:SF25">
    <property type="entry name" value="PHOSPHATASE YKRA-RELATED"/>
    <property type="match status" value="1"/>
</dbReference>
<dbReference type="SFLD" id="SFLDS00003">
    <property type="entry name" value="Haloacid_Dehalogenase"/>
    <property type="match status" value="1"/>
</dbReference>
<gene>
    <name evidence="1" type="ORF">AN477_22925</name>
</gene>
<dbReference type="AlphaFoldDB" id="A0A0P9CRR0"/>
<evidence type="ECO:0008006" key="3">
    <source>
        <dbReference type="Google" id="ProtNLM"/>
    </source>
</evidence>
<protein>
    <recommendedName>
        <fullName evidence="3">Hydrolase Cof</fullName>
    </recommendedName>
</protein>
<dbReference type="PANTHER" id="PTHR10000">
    <property type="entry name" value="PHOSPHOSERINE PHOSPHATASE"/>
    <property type="match status" value="1"/>
</dbReference>
<dbReference type="Gene3D" id="3.40.50.1000">
    <property type="entry name" value="HAD superfamily/HAD-like"/>
    <property type="match status" value="1"/>
</dbReference>
<dbReference type="InterPro" id="IPR036412">
    <property type="entry name" value="HAD-like_sf"/>
</dbReference>
<dbReference type="RefSeq" id="WP_054971503.1">
    <property type="nucleotide sequence ID" value="NZ_LJCO01000107.1"/>
</dbReference>